<dbReference type="OrthoDB" id="596066at2"/>
<protein>
    <recommendedName>
        <fullName evidence="10">POTRA domain-containing protein</fullName>
    </recommendedName>
</protein>
<dbReference type="InterPro" id="IPR013686">
    <property type="entry name" value="Polypept-transport_assoc_ShlB"/>
</dbReference>
<sequence length="592" mass="65411">MRGNLSFSVGQIIVVYGAILLNSPLPSYAENLPSSLIFLESTTEELAQLPNSEGDPNENKLVQPGESPQPLLPDTEKPVEPDIPPETTSTPTPATESVQVQKVQVSGSTIFTSEELSSITKSVERRTVSLEELRKVAEDITKLYQDRGYITSRAILLNQTITDGVVQIQVIEGGIEKIEIQGTQRLNPDYVRSRVALAAGKPLSTTALEDQLKLLKIDPLFSNVEASLRTGSEVGQNILVIKVTESQPFNVGLSVDNYSPPSIGSERLGVNLSYKNITGRGDTFSTSYYHTTRSGADIFDFSYGIPLNPMDGTLQLRAGVQNFDIIEEPFKALDIHGDSQLYEISYRQPLVRSLRRELALSLAFAAQDGQTFTFAGATPFGFGPDENGNSRTRVVKFGQDYIQRDVQGVWSLQSVFSFGLNILDATTNSAPIPDGQFFSWFGQIQRLQRLTDNNFLIAQVDIQLTPDSLLPSQQFIIGGGQSVRGYRQNARAGDNGIRFRLEDNLILERNASGNPSFQIGPFFDLGYVWNVDNNPNILQKQKFLAGLGVGLSWQMNPGLDLRLDYALPLTDLDDRGTNAQDDGFYFRVSYRR</sequence>
<proteinExistence type="inferred from homology"/>
<evidence type="ECO:0000313" key="11">
    <source>
        <dbReference type="EMBL" id="RUS99611.1"/>
    </source>
</evidence>
<dbReference type="Gene3D" id="2.40.160.50">
    <property type="entry name" value="membrane protein fhac: a member of the omp85/tpsb transporter family"/>
    <property type="match status" value="1"/>
</dbReference>
<feature type="compositionally biased region" description="Low complexity" evidence="9">
    <location>
        <begin position="85"/>
        <end position="99"/>
    </location>
</feature>
<comment type="caution">
    <text evidence="11">The sequence shown here is derived from an EMBL/GenBank/DDBJ whole genome shotgun (WGS) entry which is preliminary data.</text>
</comment>
<dbReference type="PANTHER" id="PTHR34597">
    <property type="entry name" value="SLR1661 PROTEIN"/>
    <property type="match status" value="1"/>
</dbReference>
<dbReference type="PANTHER" id="PTHR34597:SF1">
    <property type="entry name" value="HEME_HEMOPEXIN TRANSPORTER PROTEIN HUXB"/>
    <property type="match status" value="1"/>
</dbReference>
<keyword evidence="6" id="KW-0653">Protein transport</keyword>
<reference evidence="11 12" key="1">
    <citation type="journal article" date="2019" name="Genome Biol. Evol.">
        <title>Day and night: Metabolic profiles and evolutionary relationships of six axenic non-marine cyanobacteria.</title>
        <authorList>
            <person name="Will S.E."/>
            <person name="Henke P."/>
            <person name="Boedeker C."/>
            <person name="Huang S."/>
            <person name="Brinkmann H."/>
            <person name="Rohde M."/>
            <person name="Jarek M."/>
            <person name="Friedl T."/>
            <person name="Seufert S."/>
            <person name="Schumacher M."/>
            <person name="Overmann J."/>
            <person name="Neumann-Schaal M."/>
            <person name="Petersen J."/>
        </authorList>
    </citation>
    <scope>NUCLEOTIDE SEQUENCE [LARGE SCALE GENOMIC DNA]</scope>
    <source>
        <strain evidence="11 12">SAG 1403-4b</strain>
    </source>
</reference>
<dbReference type="EMBL" id="RSCM01000001">
    <property type="protein sequence ID" value="RUS99611.1"/>
    <property type="molecule type" value="Genomic_DNA"/>
</dbReference>
<dbReference type="Pfam" id="PF08479">
    <property type="entry name" value="POTRA_2"/>
    <property type="match status" value="1"/>
</dbReference>
<comment type="subcellular location">
    <subcellularLocation>
        <location evidence="1">Cell outer membrane</location>
    </subcellularLocation>
</comment>
<dbReference type="GO" id="GO:0009279">
    <property type="term" value="C:cell outer membrane"/>
    <property type="evidence" value="ECO:0007669"/>
    <property type="project" value="UniProtKB-SubCell"/>
</dbReference>
<dbReference type="RefSeq" id="WP_127051804.1">
    <property type="nucleotide sequence ID" value="NZ_RSCM01000001.1"/>
</dbReference>
<dbReference type="InterPro" id="IPR034746">
    <property type="entry name" value="POTRA"/>
</dbReference>
<dbReference type="Pfam" id="PF03865">
    <property type="entry name" value="ShlB"/>
    <property type="match status" value="1"/>
</dbReference>
<keyword evidence="5" id="KW-0812">Transmembrane</keyword>
<dbReference type="GO" id="GO:0008320">
    <property type="term" value="F:protein transmembrane transporter activity"/>
    <property type="evidence" value="ECO:0007669"/>
    <property type="project" value="TreeGrafter"/>
</dbReference>
<dbReference type="Proteomes" id="UP000276103">
    <property type="component" value="Unassembled WGS sequence"/>
</dbReference>
<feature type="region of interest" description="Disordered" evidence="9">
    <location>
        <begin position="47"/>
        <end position="99"/>
    </location>
</feature>
<evidence type="ECO:0000256" key="8">
    <source>
        <dbReference type="ARBA" id="ARBA00023237"/>
    </source>
</evidence>
<evidence type="ECO:0000256" key="2">
    <source>
        <dbReference type="ARBA" id="ARBA00009055"/>
    </source>
</evidence>
<keyword evidence="8" id="KW-0998">Cell outer membrane</keyword>
<dbReference type="GO" id="GO:0098046">
    <property type="term" value="C:type V protein secretion system complex"/>
    <property type="evidence" value="ECO:0007669"/>
    <property type="project" value="TreeGrafter"/>
</dbReference>
<keyword evidence="12" id="KW-1185">Reference proteome</keyword>
<comment type="similarity">
    <text evidence="2">Belongs to the TPS (TC 1.B.20) family.</text>
</comment>
<organism evidence="11 12">
    <name type="scientific">Trichormus variabilis SAG 1403-4b</name>
    <dbReference type="NCBI Taxonomy" id="447716"/>
    <lineage>
        <taxon>Bacteria</taxon>
        <taxon>Bacillati</taxon>
        <taxon>Cyanobacteriota</taxon>
        <taxon>Cyanophyceae</taxon>
        <taxon>Nostocales</taxon>
        <taxon>Nostocaceae</taxon>
        <taxon>Trichormus</taxon>
    </lineage>
</organism>
<evidence type="ECO:0000256" key="4">
    <source>
        <dbReference type="ARBA" id="ARBA00022452"/>
    </source>
</evidence>
<dbReference type="GO" id="GO:0046819">
    <property type="term" value="P:protein secretion by the type V secretion system"/>
    <property type="evidence" value="ECO:0007669"/>
    <property type="project" value="TreeGrafter"/>
</dbReference>
<dbReference type="AlphaFoldDB" id="A0A433V0J9"/>
<evidence type="ECO:0000256" key="1">
    <source>
        <dbReference type="ARBA" id="ARBA00004442"/>
    </source>
</evidence>
<dbReference type="InterPro" id="IPR005565">
    <property type="entry name" value="Hemolysn_activator_HlyB_C"/>
</dbReference>
<evidence type="ECO:0000256" key="5">
    <source>
        <dbReference type="ARBA" id="ARBA00022692"/>
    </source>
</evidence>
<evidence type="ECO:0000256" key="9">
    <source>
        <dbReference type="SAM" id="MobiDB-lite"/>
    </source>
</evidence>
<dbReference type="Gene3D" id="3.10.20.310">
    <property type="entry name" value="membrane protein fhac"/>
    <property type="match status" value="1"/>
</dbReference>
<keyword evidence="4" id="KW-1134">Transmembrane beta strand</keyword>
<evidence type="ECO:0000256" key="6">
    <source>
        <dbReference type="ARBA" id="ARBA00022927"/>
    </source>
</evidence>
<keyword evidence="7" id="KW-0472">Membrane</keyword>
<evidence type="ECO:0000259" key="10">
    <source>
        <dbReference type="PROSITE" id="PS51779"/>
    </source>
</evidence>
<gene>
    <name evidence="11" type="ORF">DSM107003_01950</name>
</gene>
<dbReference type="PROSITE" id="PS51779">
    <property type="entry name" value="POTRA"/>
    <property type="match status" value="1"/>
</dbReference>
<keyword evidence="3" id="KW-0813">Transport</keyword>
<evidence type="ECO:0000256" key="7">
    <source>
        <dbReference type="ARBA" id="ARBA00023136"/>
    </source>
</evidence>
<dbReference type="InterPro" id="IPR051544">
    <property type="entry name" value="TPS_OM_transporter"/>
</dbReference>
<feature type="domain" description="POTRA" evidence="10">
    <location>
        <begin position="98"/>
        <end position="173"/>
    </location>
</feature>
<accession>A0A433V0J9</accession>
<evidence type="ECO:0000313" key="12">
    <source>
        <dbReference type="Proteomes" id="UP000276103"/>
    </source>
</evidence>
<name>A0A433V0J9_ANAVA</name>
<evidence type="ECO:0000256" key="3">
    <source>
        <dbReference type="ARBA" id="ARBA00022448"/>
    </source>
</evidence>